<accession>A0A7H0VEA7</accession>
<dbReference type="Proteomes" id="UP000516305">
    <property type="component" value="Chromosome"/>
</dbReference>
<keyword evidence="2" id="KW-1185">Reference proteome</keyword>
<dbReference type="RefSeq" id="WP_210758588.1">
    <property type="nucleotide sequence ID" value="NZ_CP060139.1"/>
</dbReference>
<evidence type="ECO:0000313" key="1">
    <source>
        <dbReference type="EMBL" id="QNR24055.1"/>
    </source>
</evidence>
<sequence length="126" mass="14775">MKKRPALKYLIFSLAVLILIIIFRPAPPIDEAEARIETGRVERIYEIGNVDLAFQLENGETFVIREGVEQYLRADSLRGLYLNKELTFKYPEYWSPINRDSSQKHASQVQWGEEIIYTEFKKKPKP</sequence>
<organism evidence="1 2">
    <name type="scientific">Croceimicrobium hydrocarbonivorans</name>
    <dbReference type="NCBI Taxonomy" id="2761580"/>
    <lineage>
        <taxon>Bacteria</taxon>
        <taxon>Pseudomonadati</taxon>
        <taxon>Bacteroidota</taxon>
        <taxon>Flavobacteriia</taxon>
        <taxon>Flavobacteriales</taxon>
        <taxon>Owenweeksiaceae</taxon>
        <taxon>Croceimicrobium</taxon>
    </lineage>
</organism>
<proteinExistence type="predicted"/>
<name>A0A7H0VEA7_9FLAO</name>
<protein>
    <submittedName>
        <fullName evidence="1">Uncharacterized protein</fullName>
    </submittedName>
</protein>
<gene>
    <name evidence="1" type="ORF">H4K34_17040</name>
</gene>
<dbReference type="EMBL" id="CP060139">
    <property type="protein sequence ID" value="QNR24055.1"/>
    <property type="molecule type" value="Genomic_DNA"/>
</dbReference>
<reference evidence="1 2" key="1">
    <citation type="submission" date="2020-08" db="EMBL/GenBank/DDBJ databases">
        <title>Croceimicrobium hydrocarbonivorans gen. nov., sp. nov., a novel marine bacterium isolated from a bacterial consortium that degrades polyethylene terephthalate.</title>
        <authorList>
            <person name="Liu R."/>
        </authorList>
    </citation>
    <scope>NUCLEOTIDE SEQUENCE [LARGE SCALE GENOMIC DNA]</scope>
    <source>
        <strain evidence="1 2">A20-9</strain>
    </source>
</reference>
<evidence type="ECO:0000313" key="2">
    <source>
        <dbReference type="Proteomes" id="UP000516305"/>
    </source>
</evidence>
<dbReference type="KEGG" id="chyd:H4K34_17040"/>
<dbReference type="AlphaFoldDB" id="A0A7H0VEA7"/>